<name>A0A7M7GJP1_STRPU</name>
<dbReference type="InParanoid" id="A0A7M7GJP1"/>
<sequence>MASTESGARFQVLSYPQVVRLDEVLTTPVAVHGRGNFPTLDVTLLDLVENVREKLVGSNIDVRCIRMNGGAASYILSTETNQSYNDLDLIFGVDLSKTENLDIIRDAVFECLLNFLPEDVNKERMTSCTMQEAYTEKMVKIYNDNDRWSLISLLNLAGKNIELKFVDLMRRQFEFSVDSFQIVLDSLLFFRKISEVPMTRHFYPSVVGESVFGNFEEALYHLHNKLIATRNPEEIRGGGLLKYCNLLSRDYSPACEEEIKKMERYMCSRFFIDFSDLLQQHQKLESYLNTHFAEDVDKYEYLIILRRVIDSSTVCLMSHERRQTLKLITDLAQSVQWSLAFQSQSMQPVNLYSQLPIAFAVPPPPLHTSTTTKHNSWHSGVATSRHHQQYHPPHHQQQHHHNKNSSQGRHHNNIPFRSHQGRNTSYNSSNYGKPRFIPHMNNYRHDANNNHSNVFRSNNVDPRWTSCY</sequence>
<dbReference type="Pfam" id="PF07984">
    <property type="entry name" value="NTP_transf_7"/>
    <property type="match status" value="1"/>
</dbReference>
<dbReference type="PANTHER" id="PTHR12974">
    <property type="entry name" value="PRION-LIKE- Q/N-RICH -DOMAIN-BEARING PROTEIN PROTEIN 44"/>
    <property type="match status" value="1"/>
</dbReference>
<feature type="region of interest" description="Disordered" evidence="5">
    <location>
        <begin position="366"/>
        <end position="435"/>
    </location>
</feature>
<comment type="similarity">
    <text evidence="1">Belongs to the TENT family.</text>
</comment>
<dbReference type="Proteomes" id="UP000007110">
    <property type="component" value="Unassembled WGS sequence"/>
</dbReference>
<keyword evidence="7" id="KW-1185">Reference proteome</keyword>
<reference evidence="6" key="2">
    <citation type="submission" date="2021-01" db="UniProtKB">
        <authorList>
            <consortium name="EnsemblMetazoa"/>
        </authorList>
    </citation>
    <scope>IDENTIFICATION</scope>
</reference>
<dbReference type="GO" id="GO:0048255">
    <property type="term" value="P:mRNA stabilization"/>
    <property type="evidence" value="ECO:0000318"/>
    <property type="project" value="GO_Central"/>
</dbReference>
<evidence type="ECO:0000313" key="6">
    <source>
        <dbReference type="EnsemblMetazoa" id="XP_003724224"/>
    </source>
</evidence>
<dbReference type="OMA" id="TWDQVSR"/>
<keyword evidence="3" id="KW-0808">Transferase</keyword>
<feature type="compositionally biased region" description="Basic residues" evidence="5">
    <location>
        <begin position="384"/>
        <end position="412"/>
    </location>
</feature>
<reference evidence="7" key="1">
    <citation type="submission" date="2015-02" db="EMBL/GenBank/DDBJ databases">
        <title>Genome sequencing for Strongylocentrotus purpuratus.</title>
        <authorList>
            <person name="Murali S."/>
            <person name="Liu Y."/>
            <person name="Vee V."/>
            <person name="English A."/>
            <person name="Wang M."/>
            <person name="Skinner E."/>
            <person name="Han Y."/>
            <person name="Muzny D.M."/>
            <person name="Worley K.C."/>
            <person name="Gibbs R.A."/>
        </authorList>
    </citation>
    <scope>NUCLEOTIDE SEQUENCE</scope>
</reference>
<dbReference type="RefSeq" id="XP_003724224.2">
    <property type="nucleotide sequence ID" value="XM_003724176.3"/>
</dbReference>
<dbReference type="KEGG" id="spu:594195"/>
<feature type="compositionally biased region" description="Polar residues" evidence="5">
    <location>
        <begin position="367"/>
        <end position="382"/>
    </location>
</feature>
<evidence type="ECO:0000256" key="4">
    <source>
        <dbReference type="ARBA" id="ARBA00047933"/>
    </source>
</evidence>
<organism evidence="6 7">
    <name type="scientific">Strongylocentrotus purpuratus</name>
    <name type="common">Purple sea urchin</name>
    <dbReference type="NCBI Taxonomy" id="7668"/>
    <lineage>
        <taxon>Eukaryota</taxon>
        <taxon>Metazoa</taxon>
        <taxon>Echinodermata</taxon>
        <taxon>Eleutherozoa</taxon>
        <taxon>Echinozoa</taxon>
        <taxon>Echinoidea</taxon>
        <taxon>Euechinoidea</taxon>
        <taxon>Echinacea</taxon>
        <taxon>Camarodonta</taxon>
        <taxon>Echinidea</taxon>
        <taxon>Strongylocentrotidae</taxon>
        <taxon>Strongylocentrotus</taxon>
    </lineage>
</organism>
<dbReference type="EnsemblMetazoa" id="XM_003724176">
    <property type="protein sequence ID" value="XP_003724224"/>
    <property type="gene ID" value="LOC594195"/>
</dbReference>
<feature type="compositionally biased region" description="Polar residues" evidence="5">
    <location>
        <begin position="421"/>
        <end position="431"/>
    </location>
</feature>
<evidence type="ECO:0000256" key="2">
    <source>
        <dbReference type="ARBA" id="ARBA00012388"/>
    </source>
</evidence>
<dbReference type="EC" id="2.7.7.19" evidence="2"/>
<proteinExistence type="inferred from homology"/>
<dbReference type="GeneID" id="594195"/>
<dbReference type="SMART" id="SM01153">
    <property type="entry name" value="DUF1693"/>
    <property type="match status" value="1"/>
</dbReference>
<dbReference type="OrthoDB" id="10065073at2759"/>
<protein>
    <recommendedName>
        <fullName evidence="2">polynucleotide adenylyltransferase</fullName>
        <ecNumber evidence="2">2.7.7.19</ecNumber>
    </recommendedName>
</protein>
<dbReference type="PANTHER" id="PTHR12974:SF36">
    <property type="entry name" value="POLYNUCLEOTIDE ADENYLYLTRANSFERASE"/>
    <property type="match status" value="1"/>
</dbReference>
<feature type="region of interest" description="Disordered" evidence="5">
    <location>
        <begin position="448"/>
        <end position="468"/>
    </location>
</feature>
<dbReference type="AlphaFoldDB" id="A0A7M7GJP1"/>
<feature type="compositionally biased region" description="Low complexity" evidence="5">
    <location>
        <begin position="449"/>
        <end position="460"/>
    </location>
</feature>
<evidence type="ECO:0000256" key="1">
    <source>
        <dbReference type="ARBA" id="ARBA00007631"/>
    </source>
</evidence>
<dbReference type="FunCoup" id="A0A7M7GJP1">
    <property type="interactions" value="530"/>
</dbReference>
<accession>A0A7M7GJP1</accession>
<comment type="catalytic activity">
    <reaction evidence="4">
        <text>RNA(n) + ATP = RNA(n)-3'-adenine ribonucleotide + diphosphate</text>
        <dbReference type="Rhea" id="RHEA:11332"/>
        <dbReference type="Rhea" id="RHEA-COMP:14527"/>
        <dbReference type="Rhea" id="RHEA-COMP:17347"/>
        <dbReference type="ChEBI" id="CHEBI:30616"/>
        <dbReference type="ChEBI" id="CHEBI:33019"/>
        <dbReference type="ChEBI" id="CHEBI:140395"/>
        <dbReference type="ChEBI" id="CHEBI:173115"/>
        <dbReference type="EC" id="2.7.7.19"/>
    </reaction>
    <physiologicalReaction direction="left-to-right" evidence="4">
        <dbReference type="Rhea" id="RHEA:11333"/>
    </physiologicalReaction>
</comment>
<evidence type="ECO:0000313" key="7">
    <source>
        <dbReference type="Proteomes" id="UP000007110"/>
    </source>
</evidence>
<evidence type="ECO:0000256" key="5">
    <source>
        <dbReference type="SAM" id="MobiDB-lite"/>
    </source>
</evidence>
<evidence type="ECO:0000256" key="3">
    <source>
        <dbReference type="ARBA" id="ARBA00022679"/>
    </source>
</evidence>
<dbReference type="InterPro" id="IPR012937">
    <property type="entry name" value="TET5"/>
</dbReference>
<dbReference type="GO" id="GO:1990817">
    <property type="term" value="F:poly(A) RNA polymerase activity"/>
    <property type="evidence" value="ECO:0000318"/>
    <property type="project" value="GO_Central"/>
</dbReference>